<feature type="compositionally biased region" description="Basic and acidic residues" evidence="11">
    <location>
        <begin position="1"/>
        <end position="15"/>
    </location>
</feature>
<evidence type="ECO:0000256" key="5">
    <source>
        <dbReference type="ARBA" id="ARBA00022917"/>
    </source>
</evidence>
<feature type="compositionally biased region" description="Low complexity" evidence="11">
    <location>
        <begin position="98"/>
        <end position="109"/>
    </location>
</feature>
<dbReference type="SUPFAM" id="SSF100950">
    <property type="entry name" value="NagB/RpiA/CoA transferase-like"/>
    <property type="match status" value="1"/>
</dbReference>
<dbReference type="InterPro" id="IPR036236">
    <property type="entry name" value="Znf_C2H2_sf"/>
</dbReference>
<comment type="subunit">
    <text evidence="8">Component of the translation initiation factor 2B (eIF2B) complex which is a heterodecamer of two sets of five different subunits: alpha, beta, gamma, delta and epsilon. Subunits alpha, beta and delta comprise a regulatory subcomplex and subunits epsilon and gamma comprise a catalytic subcomplex. Within the complex, the hexameric regulatory complex resides at the center, with the two heterodimeric catalytic subcomplexes bound on opposite sides.</text>
</comment>
<keyword evidence="9" id="KW-0863">Zinc-finger</keyword>
<evidence type="ECO:0000259" key="12">
    <source>
        <dbReference type="PROSITE" id="PS50157"/>
    </source>
</evidence>
<dbReference type="InterPro" id="IPR000649">
    <property type="entry name" value="IF-2B-related"/>
</dbReference>
<feature type="region of interest" description="Disordered" evidence="11">
    <location>
        <begin position="391"/>
        <end position="435"/>
    </location>
</feature>
<evidence type="ECO:0000256" key="6">
    <source>
        <dbReference type="ARBA" id="ARBA00044147"/>
    </source>
</evidence>
<reference evidence="13" key="1">
    <citation type="submission" date="2022-05" db="EMBL/GenBank/DDBJ databases">
        <title>The Musa troglodytarum L. genome provides insights into the mechanism of non-climacteric behaviour and enrichment of carotenoids.</title>
        <authorList>
            <person name="Wang J."/>
        </authorList>
    </citation>
    <scope>NUCLEOTIDE SEQUENCE</scope>
    <source>
        <tissue evidence="13">Leaf</tissue>
    </source>
</reference>
<keyword evidence="4 13" id="KW-0396">Initiation factor</keyword>
<dbReference type="GO" id="GO:0005829">
    <property type="term" value="C:cytosol"/>
    <property type="evidence" value="ECO:0007669"/>
    <property type="project" value="UniProtKB-SubCell"/>
</dbReference>
<accession>A0A9E7GVI3</accession>
<sequence>MDNRRPSRTVSDPKVRQVGFVTPGAAPPARYLSEVPTTAAASSPPSGEPAPPAISISPVMIPPPRHSPSPSAPLAVPNPARRESLQIQVGGYNPPEVLLGSPPLTSPSSRMDDTVSQFSEDPSMSPCDGRSGAAKVAPSFPGSSGEMMVMKAGTVGGGSNTPKSSWTTASVAKTRPGIQEKEREAFVGTQNDGAGASKTLKEKTTKAERRALQEAQRAAKAAAKESGAGVKLSAAPGGAVPANTKQGKVVKSPAQKKDGPQVANPSVSSEKKVVDRPPEKDRKKDIPPPHTMPESEVKSSLQSDIDRFINEKIVIADKVIIRHAVTKIRDGDVLLTYGSPCVVEMLLVYAHEVGDPDVISKVPGRKDLNHLDNWADTENLQLLNLTVPTPIRTRPGSWRPQKKMEAPPSEPPPQPGLDLSLTLARSSPGDAGSDRDARDVRLFPCLFCNKKFLKSQALGGHQNAHKKERSVGWSSHLYLPPPAAVAVPPRHLNPYSFPIASHSCRPAACTSHGLSDGYGAPRLVADRGGLAFPPPPPTSCSAWCNETIDLLNWQRASHPHRPSSPPRLPSPPPPPPVSSSHVDDKAMLDLSLKL</sequence>
<dbReference type="GO" id="GO:0003743">
    <property type="term" value="F:translation initiation factor activity"/>
    <property type="evidence" value="ECO:0007669"/>
    <property type="project" value="UniProtKB-KW"/>
</dbReference>
<keyword evidence="9" id="KW-0479">Metal-binding</keyword>
<dbReference type="SUPFAM" id="SSF57667">
    <property type="entry name" value="beta-beta-alpha zinc fingers"/>
    <property type="match status" value="1"/>
</dbReference>
<dbReference type="InterPro" id="IPR037171">
    <property type="entry name" value="NagB/RpiA_transferase-like"/>
</dbReference>
<dbReference type="Pfam" id="PF01008">
    <property type="entry name" value="IF-2B"/>
    <property type="match status" value="1"/>
</dbReference>
<gene>
    <name evidence="13" type="ORF">MUK42_10629</name>
</gene>
<evidence type="ECO:0000256" key="8">
    <source>
        <dbReference type="ARBA" id="ARBA00046432"/>
    </source>
</evidence>
<feature type="region of interest" description="Disordered" evidence="11">
    <location>
        <begin position="556"/>
        <end position="584"/>
    </location>
</feature>
<evidence type="ECO:0000256" key="7">
    <source>
        <dbReference type="ARBA" id="ARBA00044356"/>
    </source>
</evidence>
<feature type="compositionally biased region" description="Pro residues" evidence="11">
    <location>
        <begin position="562"/>
        <end position="577"/>
    </location>
</feature>
<dbReference type="EMBL" id="CP097509">
    <property type="protein sequence ID" value="URE21880.1"/>
    <property type="molecule type" value="Genomic_DNA"/>
</dbReference>
<evidence type="ECO:0000256" key="11">
    <source>
        <dbReference type="SAM" id="MobiDB-lite"/>
    </source>
</evidence>
<feature type="compositionally biased region" description="Basic and acidic residues" evidence="11">
    <location>
        <begin position="199"/>
        <end position="212"/>
    </location>
</feature>
<dbReference type="GO" id="GO:0008270">
    <property type="term" value="F:zinc ion binding"/>
    <property type="evidence" value="ECO:0007669"/>
    <property type="project" value="UniProtKB-KW"/>
</dbReference>
<evidence type="ECO:0000256" key="4">
    <source>
        <dbReference type="ARBA" id="ARBA00022540"/>
    </source>
</evidence>
<dbReference type="PROSITE" id="PS50157">
    <property type="entry name" value="ZINC_FINGER_C2H2_2"/>
    <property type="match status" value="1"/>
</dbReference>
<dbReference type="PANTHER" id="PTHR10233:SF14">
    <property type="entry name" value="TRANSLATION INITIATION FACTOR EIF-2B SUBUNIT DELTA"/>
    <property type="match status" value="1"/>
</dbReference>
<evidence type="ECO:0000256" key="10">
    <source>
        <dbReference type="RuleBase" id="RU003814"/>
    </source>
</evidence>
<feature type="domain" description="C2H2-type" evidence="12">
    <location>
        <begin position="443"/>
        <end position="470"/>
    </location>
</feature>
<feature type="compositionally biased region" description="Pro residues" evidence="11">
    <location>
        <begin position="60"/>
        <end position="71"/>
    </location>
</feature>
<dbReference type="InterPro" id="IPR013087">
    <property type="entry name" value="Znf_C2H2_type"/>
</dbReference>
<name>A0A9E7GVI3_9LILI</name>
<evidence type="ECO:0000313" key="14">
    <source>
        <dbReference type="Proteomes" id="UP001055439"/>
    </source>
</evidence>
<proteinExistence type="inferred from homology"/>
<keyword evidence="5" id="KW-0648">Protein biosynthesis</keyword>
<evidence type="ECO:0000256" key="3">
    <source>
        <dbReference type="ARBA" id="ARBA00022490"/>
    </source>
</evidence>
<feature type="compositionally biased region" description="Basic and acidic residues" evidence="11">
    <location>
        <begin position="269"/>
        <end position="297"/>
    </location>
</feature>
<keyword evidence="14" id="KW-1185">Reference proteome</keyword>
<evidence type="ECO:0000256" key="2">
    <source>
        <dbReference type="ARBA" id="ARBA00007251"/>
    </source>
</evidence>
<evidence type="ECO:0000256" key="1">
    <source>
        <dbReference type="ARBA" id="ARBA00004514"/>
    </source>
</evidence>
<feature type="compositionally biased region" description="Low complexity" evidence="11">
    <location>
        <begin position="213"/>
        <end position="225"/>
    </location>
</feature>
<comment type="subcellular location">
    <subcellularLocation>
        <location evidence="1">Cytoplasm</location>
        <location evidence="1">Cytosol</location>
    </subcellularLocation>
</comment>
<evidence type="ECO:0000256" key="9">
    <source>
        <dbReference type="PROSITE-ProRule" id="PRU00042"/>
    </source>
</evidence>
<dbReference type="PANTHER" id="PTHR10233">
    <property type="entry name" value="TRANSLATION INITIATION FACTOR EIF-2B"/>
    <property type="match status" value="1"/>
</dbReference>
<comment type="similarity">
    <text evidence="2 10">Belongs to the eIF-2B alpha/beta/delta subunits family.</text>
</comment>
<organism evidence="13 14">
    <name type="scientific">Musa troglodytarum</name>
    <name type="common">fe'i banana</name>
    <dbReference type="NCBI Taxonomy" id="320322"/>
    <lineage>
        <taxon>Eukaryota</taxon>
        <taxon>Viridiplantae</taxon>
        <taxon>Streptophyta</taxon>
        <taxon>Embryophyta</taxon>
        <taxon>Tracheophyta</taxon>
        <taxon>Spermatophyta</taxon>
        <taxon>Magnoliopsida</taxon>
        <taxon>Liliopsida</taxon>
        <taxon>Zingiberales</taxon>
        <taxon>Musaceae</taxon>
        <taxon>Musa</taxon>
    </lineage>
</organism>
<protein>
    <recommendedName>
        <fullName evidence="6">Translation initiation factor eIF2B subunit delta</fullName>
    </recommendedName>
    <alternativeName>
        <fullName evidence="7">eIF2B GDP-GTP exchange factor subunit delta</fullName>
    </alternativeName>
</protein>
<feature type="compositionally biased region" description="Polar residues" evidence="11">
    <location>
        <begin position="160"/>
        <end position="171"/>
    </location>
</feature>
<keyword evidence="3" id="KW-0963">Cytoplasm</keyword>
<dbReference type="Proteomes" id="UP001055439">
    <property type="component" value="Chromosome 7"/>
</dbReference>
<dbReference type="PROSITE" id="PS00028">
    <property type="entry name" value="ZINC_FINGER_C2H2_1"/>
    <property type="match status" value="1"/>
</dbReference>
<keyword evidence="9" id="KW-0862">Zinc</keyword>
<dbReference type="AlphaFoldDB" id="A0A9E7GVI3"/>
<feature type="region of interest" description="Disordered" evidence="11">
    <location>
        <begin position="1"/>
        <end position="301"/>
    </location>
</feature>
<evidence type="ECO:0000313" key="13">
    <source>
        <dbReference type="EMBL" id="URE21880.1"/>
    </source>
</evidence>